<dbReference type="GO" id="GO:0006412">
    <property type="term" value="P:translation"/>
    <property type="evidence" value="ECO:0007669"/>
    <property type="project" value="TreeGrafter"/>
</dbReference>
<sequence length="155" mass="17700">MLKESKVENLVRNIVLPLIEPAGYELVDVEYQKEGNHWVLRLFIDHEEGIDLDDCQWVSNLVGEELDKADPIPQAYLLEVSSPGIERPLKNAKDFDRFKGKKVEIKLFSPKNNQKEYVGILLGIENSQVALMAGQVKILFNMDEIAKAKLVFDFN</sequence>
<dbReference type="InterPro" id="IPR035956">
    <property type="entry name" value="RimP_N_sf"/>
</dbReference>
<dbReference type="InterPro" id="IPR036847">
    <property type="entry name" value="RimP_C_sf"/>
</dbReference>
<reference evidence="6 7" key="1">
    <citation type="submission" date="2016-10" db="EMBL/GenBank/DDBJ databases">
        <title>Complete Genome Sequence of Peptococcaceae strain DCMF.</title>
        <authorList>
            <person name="Edwards R.J."/>
            <person name="Holland S.I."/>
            <person name="Deshpande N.P."/>
            <person name="Wong Y.K."/>
            <person name="Ertan H."/>
            <person name="Manefield M."/>
            <person name="Russell T.L."/>
            <person name="Lee M.J."/>
        </authorList>
    </citation>
    <scope>NUCLEOTIDE SEQUENCE [LARGE SCALE GENOMIC DNA]</scope>
    <source>
        <strain evidence="6 7">DCMF</strain>
    </source>
</reference>
<dbReference type="SUPFAM" id="SSF75420">
    <property type="entry name" value="YhbC-like, N-terminal domain"/>
    <property type="match status" value="1"/>
</dbReference>
<organism evidence="6 7">
    <name type="scientific">Formimonas warabiya</name>
    <dbReference type="NCBI Taxonomy" id="1761012"/>
    <lineage>
        <taxon>Bacteria</taxon>
        <taxon>Bacillati</taxon>
        <taxon>Bacillota</taxon>
        <taxon>Clostridia</taxon>
        <taxon>Eubacteriales</taxon>
        <taxon>Peptococcaceae</taxon>
        <taxon>Candidatus Formimonas</taxon>
    </lineage>
</organism>
<accession>A0A3G1KNZ4</accession>
<keyword evidence="1 3" id="KW-0963">Cytoplasm</keyword>
<dbReference type="FunFam" id="3.30.300.70:FF:000001">
    <property type="entry name" value="Ribosome maturation factor RimP"/>
    <property type="match status" value="1"/>
</dbReference>
<feature type="domain" description="Ribosome maturation factor RimP C-terminal" evidence="5">
    <location>
        <begin position="89"/>
        <end position="154"/>
    </location>
</feature>
<evidence type="ECO:0000313" key="6">
    <source>
        <dbReference type="EMBL" id="ATW24201.1"/>
    </source>
</evidence>
<comment type="function">
    <text evidence="3">Required for maturation of 30S ribosomal subunits.</text>
</comment>
<dbReference type="GO" id="GO:0005829">
    <property type="term" value="C:cytosol"/>
    <property type="evidence" value="ECO:0007669"/>
    <property type="project" value="TreeGrafter"/>
</dbReference>
<dbReference type="HAMAP" id="MF_01077">
    <property type="entry name" value="RimP"/>
    <property type="match status" value="1"/>
</dbReference>
<dbReference type="InterPro" id="IPR028989">
    <property type="entry name" value="RimP_N"/>
</dbReference>
<evidence type="ECO:0000313" key="7">
    <source>
        <dbReference type="Proteomes" id="UP000323521"/>
    </source>
</evidence>
<dbReference type="PANTHER" id="PTHR33867:SF1">
    <property type="entry name" value="RIBOSOME MATURATION FACTOR RIMP"/>
    <property type="match status" value="1"/>
</dbReference>
<dbReference type="OrthoDB" id="9805006at2"/>
<name>A0A3G1KNZ4_FORW1</name>
<evidence type="ECO:0000256" key="1">
    <source>
        <dbReference type="ARBA" id="ARBA00022490"/>
    </source>
</evidence>
<protein>
    <recommendedName>
        <fullName evidence="3">Ribosome maturation factor RimP</fullName>
    </recommendedName>
</protein>
<dbReference type="Proteomes" id="UP000323521">
    <property type="component" value="Chromosome"/>
</dbReference>
<evidence type="ECO:0000259" key="4">
    <source>
        <dbReference type="Pfam" id="PF02576"/>
    </source>
</evidence>
<proteinExistence type="inferred from homology"/>
<dbReference type="CDD" id="cd01734">
    <property type="entry name" value="YlxS_C"/>
    <property type="match status" value="1"/>
</dbReference>
<feature type="domain" description="Ribosome maturation factor RimP N-terminal" evidence="4">
    <location>
        <begin position="15"/>
        <end position="86"/>
    </location>
</feature>
<dbReference type="Gene3D" id="2.30.30.180">
    <property type="entry name" value="Ribosome maturation factor RimP, C-terminal domain"/>
    <property type="match status" value="1"/>
</dbReference>
<dbReference type="PANTHER" id="PTHR33867">
    <property type="entry name" value="RIBOSOME MATURATION FACTOR RIMP"/>
    <property type="match status" value="1"/>
</dbReference>
<keyword evidence="2 3" id="KW-0690">Ribosome biogenesis</keyword>
<dbReference type="KEGG" id="fwa:DCMF_04825"/>
<dbReference type="SUPFAM" id="SSF74942">
    <property type="entry name" value="YhbC-like, C-terminal domain"/>
    <property type="match status" value="1"/>
</dbReference>
<dbReference type="RefSeq" id="WP_148133376.1">
    <property type="nucleotide sequence ID" value="NZ_CP017634.1"/>
</dbReference>
<gene>
    <name evidence="3" type="primary">rimP</name>
    <name evidence="6" type="ORF">DCMF_04825</name>
</gene>
<dbReference type="Pfam" id="PF02576">
    <property type="entry name" value="RimP_N"/>
    <property type="match status" value="1"/>
</dbReference>
<dbReference type="InterPro" id="IPR028998">
    <property type="entry name" value="RimP_C"/>
</dbReference>
<dbReference type="AlphaFoldDB" id="A0A3G1KNZ4"/>
<comment type="subcellular location">
    <subcellularLocation>
        <location evidence="3">Cytoplasm</location>
    </subcellularLocation>
</comment>
<dbReference type="EMBL" id="CP017634">
    <property type="protein sequence ID" value="ATW24201.1"/>
    <property type="molecule type" value="Genomic_DNA"/>
</dbReference>
<comment type="similarity">
    <text evidence="3">Belongs to the RimP family.</text>
</comment>
<evidence type="ECO:0000256" key="2">
    <source>
        <dbReference type="ARBA" id="ARBA00022517"/>
    </source>
</evidence>
<keyword evidence="7" id="KW-1185">Reference proteome</keyword>
<evidence type="ECO:0000259" key="5">
    <source>
        <dbReference type="Pfam" id="PF17384"/>
    </source>
</evidence>
<dbReference type="InterPro" id="IPR003728">
    <property type="entry name" value="Ribosome_maturation_RimP"/>
</dbReference>
<dbReference type="GO" id="GO:0000028">
    <property type="term" value="P:ribosomal small subunit assembly"/>
    <property type="evidence" value="ECO:0007669"/>
    <property type="project" value="TreeGrafter"/>
</dbReference>
<dbReference type="Gene3D" id="3.30.300.70">
    <property type="entry name" value="RimP-like superfamily, N-terminal"/>
    <property type="match status" value="1"/>
</dbReference>
<dbReference type="Pfam" id="PF17384">
    <property type="entry name" value="DUF150_C"/>
    <property type="match status" value="1"/>
</dbReference>
<evidence type="ECO:0000256" key="3">
    <source>
        <dbReference type="HAMAP-Rule" id="MF_01077"/>
    </source>
</evidence>